<keyword evidence="1" id="KW-0175">Coiled coil</keyword>
<dbReference type="Proteomes" id="UP001057375">
    <property type="component" value="Unassembled WGS sequence"/>
</dbReference>
<keyword evidence="4" id="KW-1185">Reference proteome</keyword>
<comment type="caution">
    <text evidence="3">The sequence shown here is derived from an EMBL/GenBank/DDBJ whole genome shotgun (WGS) entry which is preliminary data.</text>
</comment>
<protein>
    <recommendedName>
        <fullName evidence="5">Meiosis-specific nuclear structural protein 1</fullName>
    </recommendedName>
</protein>
<organism evidence="3 4">
    <name type="scientific">Aduncisulcus paluster</name>
    <dbReference type="NCBI Taxonomy" id="2918883"/>
    <lineage>
        <taxon>Eukaryota</taxon>
        <taxon>Metamonada</taxon>
        <taxon>Carpediemonas-like organisms</taxon>
        <taxon>Aduncisulcus</taxon>
    </lineage>
</organism>
<name>A0ABQ5JSR7_9EUKA</name>
<evidence type="ECO:0008006" key="5">
    <source>
        <dbReference type="Google" id="ProtNLM"/>
    </source>
</evidence>
<sequence length="168" mass="21027">MSYTLSSHRESILKRPIRPQSSKNSETSCTQFQREQAQLEHRRDQYRQREYERLRALYGTPEDKKAIQEKLRHELEELEDEKKKLEELQMLEDKRIIEEMKEKEEFEKFVQEDMRKEKEQYAKYLYEENKRIELEKMRREKMTREEEIEEEKKAKDVFYTNAFMKSWR</sequence>
<evidence type="ECO:0000256" key="2">
    <source>
        <dbReference type="SAM" id="MobiDB-lite"/>
    </source>
</evidence>
<feature type="region of interest" description="Disordered" evidence="2">
    <location>
        <begin position="1"/>
        <end position="45"/>
    </location>
</feature>
<reference evidence="3" key="1">
    <citation type="submission" date="2022-03" db="EMBL/GenBank/DDBJ databases">
        <title>Draft genome sequence of Aduncisulcus paluster, a free-living microaerophilic Fornicata.</title>
        <authorList>
            <person name="Yuyama I."/>
            <person name="Kume K."/>
            <person name="Tamura T."/>
            <person name="Inagaki Y."/>
            <person name="Hashimoto T."/>
        </authorList>
    </citation>
    <scope>NUCLEOTIDE SEQUENCE</scope>
    <source>
        <strain evidence="3">NY0171</strain>
    </source>
</reference>
<evidence type="ECO:0000313" key="3">
    <source>
        <dbReference type="EMBL" id="GKT15145.1"/>
    </source>
</evidence>
<evidence type="ECO:0000256" key="1">
    <source>
        <dbReference type="SAM" id="Coils"/>
    </source>
</evidence>
<proteinExistence type="predicted"/>
<dbReference type="EMBL" id="BQXS01011653">
    <property type="protein sequence ID" value="GKT15145.1"/>
    <property type="molecule type" value="Genomic_DNA"/>
</dbReference>
<evidence type="ECO:0000313" key="4">
    <source>
        <dbReference type="Proteomes" id="UP001057375"/>
    </source>
</evidence>
<feature type="compositionally biased region" description="Polar residues" evidence="2">
    <location>
        <begin position="19"/>
        <end position="36"/>
    </location>
</feature>
<feature type="coiled-coil region" evidence="1">
    <location>
        <begin position="127"/>
        <end position="154"/>
    </location>
</feature>
<gene>
    <name evidence="3" type="ORF">ADUPG1_010634</name>
</gene>
<accession>A0ABQ5JSR7</accession>